<dbReference type="Proteomes" id="UP000229307">
    <property type="component" value="Unassembled WGS sequence"/>
</dbReference>
<evidence type="ECO:0000256" key="5">
    <source>
        <dbReference type="ARBA" id="ARBA00023014"/>
    </source>
</evidence>
<comment type="catalytic activity">
    <reaction evidence="7">
        <text>(2E)-4-hydroxy-3-methylbut-2-enyl diphosphate + oxidized [flavodoxin] + H2O + 2 H(+) = 2-C-methyl-D-erythritol 2,4-cyclic diphosphate + reduced [flavodoxin]</text>
        <dbReference type="Rhea" id="RHEA:43604"/>
        <dbReference type="Rhea" id="RHEA-COMP:10622"/>
        <dbReference type="Rhea" id="RHEA-COMP:10623"/>
        <dbReference type="ChEBI" id="CHEBI:15377"/>
        <dbReference type="ChEBI" id="CHEBI:15378"/>
        <dbReference type="ChEBI" id="CHEBI:57618"/>
        <dbReference type="ChEBI" id="CHEBI:58210"/>
        <dbReference type="ChEBI" id="CHEBI:58483"/>
        <dbReference type="ChEBI" id="CHEBI:128753"/>
        <dbReference type="EC" id="1.17.7.3"/>
    </reaction>
</comment>
<feature type="domain" description="IspG C-terminal" evidence="9">
    <location>
        <begin position="263"/>
        <end position="354"/>
    </location>
</feature>
<evidence type="ECO:0000256" key="3">
    <source>
        <dbReference type="ARBA" id="ARBA00023002"/>
    </source>
</evidence>
<evidence type="ECO:0000259" key="8">
    <source>
        <dbReference type="Pfam" id="PF04551"/>
    </source>
</evidence>
<evidence type="ECO:0000259" key="9">
    <source>
        <dbReference type="Pfam" id="PF26540"/>
    </source>
</evidence>
<dbReference type="Pfam" id="PF26540">
    <property type="entry name" value="GcpE_C"/>
    <property type="match status" value="1"/>
</dbReference>
<evidence type="ECO:0000313" key="10">
    <source>
        <dbReference type="EMBL" id="PIZ17569.1"/>
    </source>
</evidence>
<comment type="similarity">
    <text evidence="7">Belongs to the IspG family.</text>
</comment>
<evidence type="ECO:0000256" key="6">
    <source>
        <dbReference type="ARBA" id="ARBA00023229"/>
    </source>
</evidence>
<comment type="pathway">
    <text evidence="7">Isoprenoid biosynthesis; isopentenyl diphosphate biosynthesis via DXP pathway; isopentenyl diphosphate from 1-deoxy-D-xylulose 5-phosphate: step 5/6.</text>
</comment>
<dbReference type="AlphaFoldDB" id="A0A2M7SDK6"/>
<dbReference type="PANTHER" id="PTHR30454:SF0">
    <property type="entry name" value="4-HYDROXY-3-METHYLBUT-2-EN-1-YL DIPHOSPHATE SYNTHASE (FERREDOXIN), CHLOROPLASTIC"/>
    <property type="match status" value="1"/>
</dbReference>
<evidence type="ECO:0000256" key="1">
    <source>
        <dbReference type="ARBA" id="ARBA00022485"/>
    </source>
</evidence>
<dbReference type="PANTHER" id="PTHR30454">
    <property type="entry name" value="4-HYDROXY-3-METHYLBUT-2-EN-1-YL DIPHOSPHATE SYNTHASE"/>
    <property type="match status" value="1"/>
</dbReference>
<dbReference type="UniPathway" id="UPA00056">
    <property type="reaction ID" value="UER00096"/>
</dbReference>
<dbReference type="InterPro" id="IPR036849">
    <property type="entry name" value="Enolase-like_C_sf"/>
</dbReference>
<keyword evidence="4 7" id="KW-0408">Iron</keyword>
<protein>
    <recommendedName>
        <fullName evidence="7">4-hydroxy-3-methylbut-2-en-1-yl diphosphate synthase (flavodoxin)</fullName>
        <ecNumber evidence="7">1.17.7.3</ecNumber>
    </recommendedName>
    <alternativeName>
        <fullName evidence="7">1-hydroxy-2-methyl-2-(E)-butenyl 4-diphosphate synthase</fullName>
    </alternativeName>
</protein>
<sequence>MIKRRTSRKIWVGNIPVGGGSAIPVQSMIKVPATDVKRAVAQVRELEAAGCVIVRAAVPDEESAQALAEIKKRIKIPLVADIHFNYRLALAAIESGADKIRLNPGNIRRQEEIKAVVGAAKRRGIPIRVGVNSGSLNTVRRPTSDVRRENLAHRMAGAALDYVRIIEKLKFRDIVISLKTPDICSTVESYRLIAGKVDYPLHLGMTATGPLIPAIVKSSLGIGILLLEGIGDTIRVSLTGDPVEEVKAGREVLQATGLSGGVEIISCPTCGRCRVNLPRIVHRFQNALHLTPNTLHGSLRVAIMGCEVNGPGEAKEADIGLAFGGRNALLFRKGRILRKVKEGEAVSALLSELSNYPFKRRFS</sequence>
<comment type="cofactor">
    <cofactor evidence="7">
        <name>[4Fe-4S] cluster</name>
        <dbReference type="ChEBI" id="CHEBI:49883"/>
    </cofactor>
    <text evidence="7">Binds 1 [4Fe-4S] cluster.</text>
</comment>
<proteinExistence type="inferred from homology"/>
<dbReference type="GO" id="GO:0019288">
    <property type="term" value="P:isopentenyl diphosphate biosynthetic process, methylerythritol 4-phosphate pathway"/>
    <property type="evidence" value="ECO:0007669"/>
    <property type="project" value="UniProtKB-UniRule"/>
</dbReference>
<dbReference type="InterPro" id="IPR016425">
    <property type="entry name" value="IspG_bac"/>
</dbReference>
<accession>A0A2M7SDK6</accession>
<feature type="binding site" evidence="7">
    <location>
        <position position="313"/>
    </location>
    <ligand>
        <name>[4Fe-4S] cluster</name>
        <dbReference type="ChEBI" id="CHEBI:49883"/>
    </ligand>
</feature>
<keyword evidence="2 7" id="KW-0479">Metal-binding</keyword>
<dbReference type="Gene3D" id="3.30.413.10">
    <property type="entry name" value="Sulfite Reductase Hemoprotein, domain 1"/>
    <property type="match status" value="1"/>
</dbReference>
<keyword evidence="3 7" id="KW-0560">Oxidoreductase</keyword>
<comment type="caution">
    <text evidence="10">The sequence shown here is derived from an EMBL/GenBank/DDBJ whole genome shotgun (WGS) entry which is preliminary data.</text>
</comment>
<keyword evidence="5 7" id="KW-0411">Iron-sulfur</keyword>
<evidence type="ECO:0000256" key="7">
    <source>
        <dbReference type="HAMAP-Rule" id="MF_00159"/>
    </source>
</evidence>
<dbReference type="InterPro" id="IPR045854">
    <property type="entry name" value="NO2/SO3_Rdtase_4Fe4S_sf"/>
</dbReference>
<dbReference type="NCBIfam" id="TIGR00612">
    <property type="entry name" value="ispG_gcpE"/>
    <property type="match status" value="1"/>
</dbReference>
<dbReference type="GO" id="GO:0141197">
    <property type="term" value="F:4-hydroxy-3-methylbut-2-enyl-diphosphate synthase activity (flavodoxin)"/>
    <property type="evidence" value="ECO:0007669"/>
    <property type="project" value="UniProtKB-EC"/>
</dbReference>
<dbReference type="Pfam" id="PF04551">
    <property type="entry name" value="GcpE"/>
    <property type="match status" value="1"/>
</dbReference>
<dbReference type="InterPro" id="IPR011005">
    <property type="entry name" value="Dihydropteroate_synth-like_sf"/>
</dbReference>
<organism evidence="10 11">
    <name type="scientific">Candidatus Desantisbacteria bacterium CG_4_10_14_0_8_um_filter_48_22</name>
    <dbReference type="NCBI Taxonomy" id="1974543"/>
    <lineage>
        <taxon>Bacteria</taxon>
        <taxon>Candidatus Desantisiibacteriota</taxon>
    </lineage>
</organism>
<dbReference type="SUPFAM" id="SSF51604">
    <property type="entry name" value="Enolase C-terminal domain-like"/>
    <property type="match status" value="1"/>
</dbReference>
<name>A0A2M7SDK6_9BACT</name>
<dbReference type="HAMAP" id="MF_00159">
    <property type="entry name" value="IspG"/>
    <property type="match status" value="1"/>
</dbReference>
<dbReference type="EC" id="1.17.7.3" evidence="7"/>
<keyword evidence="1 7" id="KW-0004">4Fe-4S</keyword>
<evidence type="ECO:0000256" key="4">
    <source>
        <dbReference type="ARBA" id="ARBA00023004"/>
    </source>
</evidence>
<keyword evidence="6 7" id="KW-0414">Isoprene biosynthesis</keyword>
<dbReference type="InterPro" id="IPR058578">
    <property type="entry name" value="IspG_TIM"/>
</dbReference>
<evidence type="ECO:0000256" key="2">
    <source>
        <dbReference type="ARBA" id="ARBA00022723"/>
    </source>
</evidence>
<feature type="binding site" evidence="7">
    <location>
        <position position="270"/>
    </location>
    <ligand>
        <name>[4Fe-4S] cluster</name>
        <dbReference type="ChEBI" id="CHEBI:49883"/>
    </ligand>
</feature>
<gene>
    <name evidence="7" type="primary">ispG</name>
    <name evidence="10" type="ORF">COY52_03855</name>
</gene>
<dbReference type="EMBL" id="PFMR01000105">
    <property type="protein sequence ID" value="PIZ17569.1"/>
    <property type="molecule type" value="Genomic_DNA"/>
</dbReference>
<dbReference type="InterPro" id="IPR058579">
    <property type="entry name" value="IspG_C"/>
</dbReference>
<feature type="binding site" evidence="7">
    <location>
        <position position="267"/>
    </location>
    <ligand>
        <name>[4Fe-4S] cluster</name>
        <dbReference type="ChEBI" id="CHEBI:49883"/>
    </ligand>
</feature>
<reference evidence="11" key="1">
    <citation type="submission" date="2017-09" db="EMBL/GenBank/DDBJ databases">
        <title>Depth-based differentiation of microbial function through sediment-hosted aquifers and enrichment of novel symbionts in the deep terrestrial subsurface.</title>
        <authorList>
            <person name="Probst A.J."/>
            <person name="Ladd B."/>
            <person name="Jarett J.K."/>
            <person name="Geller-Mcgrath D.E."/>
            <person name="Sieber C.M.K."/>
            <person name="Emerson J.B."/>
            <person name="Anantharaman K."/>
            <person name="Thomas B.C."/>
            <person name="Malmstrom R."/>
            <person name="Stieglmeier M."/>
            <person name="Klingl A."/>
            <person name="Woyke T."/>
            <person name="Ryan C.M."/>
            <person name="Banfield J.F."/>
        </authorList>
    </citation>
    <scope>NUCLEOTIDE SEQUENCE [LARGE SCALE GENOMIC DNA]</scope>
</reference>
<dbReference type="NCBIfam" id="NF001540">
    <property type="entry name" value="PRK00366.1"/>
    <property type="match status" value="1"/>
</dbReference>
<comment type="function">
    <text evidence="7">Converts 2C-methyl-D-erythritol 2,4-cyclodiphosphate (ME-2,4cPP) into 1-hydroxy-2-methyl-2-(E)-butenyl 4-diphosphate.</text>
</comment>
<feature type="domain" description="IspG TIM-barrel" evidence="8">
    <location>
        <begin position="8"/>
        <end position="249"/>
    </location>
</feature>
<evidence type="ECO:0000313" key="11">
    <source>
        <dbReference type="Proteomes" id="UP000229307"/>
    </source>
</evidence>
<dbReference type="PIRSF" id="PIRSF004640">
    <property type="entry name" value="IspG"/>
    <property type="match status" value="1"/>
</dbReference>
<dbReference type="GO" id="GO:0005506">
    <property type="term" value="F:iron ion binding"/>
    <property type="evidence" value="ECO:0007669"/>
    <property type="project" value="InterPro"/>
</dbReference>
<dbReference type="GO" id="GO:0016114">
    <property type="term" value="P:terpenoid biosynthetic process"/>
    <property type="evidence" value="ECO:0007669"/>
    <property type="project" value="InterPro"/>
</dbReference>
<feature type="binding site" evidence="7">
    <location>
        <position position="306"/>
    </location>
    <ligand>
        <name>[4Fe-4S] cluster</name>
        <dbReference type="ChEBI" id="CHEBI:49883"/>
    </ligand>
</feature>
<dbReference type="SUPFAM" id="SSF56014">
    <property type="entry name" value="Nitrite and sulphite reductase 4Fe-4S domain-like"/>
    <property type="match status" value="1"/>
</dbReference>
<dbReference type="GO" id="GO:0051539">
    <property type="term" value="F:4 iron, 4 sulfur cluster binding"/>
    <property type="evidence" value="ECO:0007669"/>
    <property type="project" value="UniProtKB-UniRule"/>
</dbReference>
<dbReference type="InterPro" id="IPR004588">
    <property type="entry name" value="IspG_bac-typ"/>
</dbReference>
<dbReference type="Gene3D" id="3.20.20.20">
    <property type="entry name" value="Dihydropteroate synthase-like"/>
    <property type="match status" value="1"/>
</dbReference>
<dbReference type="GO" id="GO:0046429">
    <property type="term" value="F:4-hydroxy-3-methylbut-2-en-1-yl diphosphate synthase activity (ferredoxin)"/>
    <property type="evidence" value="ECO:0007669"/>
    <property type="project" value="UniProtKB-UniRule"/>
</dbReference>